<dbReference type="HOGENOM" id="CLU_2759439_0_0_1"/>
<evidence type="ECO:0000313" key="2">
    <source>
        <dbReference type="EMBL" id="KIJ31246.1"/>
    </source>
</evidence>
<feature type="region of interest" description="Disordered" evidence="1">
    <location>
        <begin position="1"/>
        <end position="21"/>
    </location>
</feature>
<evidence type="ECO:0000256" key="1">
    <source>
        <dbReference type="SAM" id="MobiDB-lite"/>
    </source>
</evidence>
<dbReference type="Proteomes" id="UP000054279">
    <property type="component" value="Unassembled WGS sequence"/>
</dbReference>
<proteinExistence type="predicted"/>
<protein>
    <submittedName>
        <fullName evidence="2">Uncharacterized protein</fullName>
    </submittedName>
</protein>
<keyword evidence="3" id="KW-1185">Reference proteome</keyword>
<sequence>MEVERSSNESLRSTGLNTVSRSTSRKTIRFLRDFDDTLFTTPPDEELILFMQRLDVMDKQTKVLFENGHL</sequence>
<evidence type="ECO:0000313" key="3">
    <source>
        <dbReference type="Proteomes" id="UP000054279"/>
    </source>
</evidence>
<gene>
    <name evidence="2" type="ORF">M422DRAFT_267052</name>
</gene>
<reference evidence="2 3" key="1">
    <citation type="submission" date="2014-06" db="EMBL/GenBank/DDBJ databases">
        <title>Evolutionary Origins and Diversification of the Mycorrhizal Mutualists.</title>
        <authorList>
            <consortium name="DOE Joint Genome Institute"/>
            <consortium name="Mycorrhizal Genomics Consortium"/>
            <person name="Kohler A."/>
            <person name="Kuo A."/>
            <person name="Nagy L.G."/>
            <person name="Floudas D."/>
            <person name="Copeland A."/>
            <person name="Barry K.W."/>
            <person name="Cichocki N."/>
            <person name="Veneault-Fourrey C."/>
            <person name="LaButti K."/>
            <person name="Lindquist E.A."/>
            <person name="Lipzen A."/>
            <person name="Lundell T."/>
            <person name="Morin E."/>
            <person name="Murat C."/>
            <person name="Riley R."/>
            <person name="Ohm R."/>
            <person name="Sun H."/>
            <person name="Tunlid A."/>
            <person name="Henrissat B."/>
            <person name="Grigoriev I.V."/>
            <person name="Hibbett D.S."/>
            <person name="Martin F."/>
        </authorList>
    </citation>
    <scope>NUCLEOTIDE SEQUENCE [LARGE SCALE GENOMIC DNA]</scope>
    <source>
        <strain evidence="2 3">SS14</strain>
    </source>
</reference>
<accession>A0A0C9V0X0</accession>
<organism evidence="2 3">
    <name type="scientific">Sphaerobolus stellatus (strain SS14)</name>
    <dbReference type="NCBI Taxonomy" id="990650"/>
    <lineage>
        <taxon>Eukaryota</taxon>
        <taxon>Fungi</taxon>
        <taxon>Dikarya</taxon>
        <taxon>Basidiomycota</taxon>
        <taxon>Agaricomycotina</taxon>
        <taxon>Agaricomycetes</taxon>
        <taxon>Phallomycetidae</taxon>
        <taxon>Geastrales</taxon>
        <taxon>Sphaerobolaceae</taxon>
        <taxon>Sphaerobolus</taxon>
    </lineage>
</organism>
<feature type="compositionally biased region" description="Polar residues" evidence="1">
    <location>
        <begin position="8"/>
        <end position="21"/>
    </location>
</feature>
<dbReference type="AlphaFoldDB" id="A0A0C9V0X0"/>
<dbReference type="EMBL" id="KN837245">
    <property type="protein sequence ID" value="KIJ31246.1"/>
    <property type="molecule type" value="Genomic_DNA"/>
</dbReference>
<name>A0A0C9V0X0_SPHS4</name>